<reference evidence="6 7" key="1">
    <citation type="submission" date="2016-01" db="EMBL/GenBank/DDBJ databases">
        <title>Draft genome of the antarctic isolate Shewanella frigidimarina Ag06-30.</title>
        <authorList>
            <person name="Parmeciano Di Noto G."/>
            <person name="Vazquez S."/>
            <person name="Mac Cormack W."/>
            <person name="Iriarte A."/>
            <person name="Quiroga C."/>
        </authorList>
    </citation>
    <scope>NUCLEOTIDE SEQUENCE [LARGE SCALE GENOMIC DNA]</scope>
    <source>
        <strain evidence="6 7">Ag06-30</strain>
    </source>
</reference>
<dbReference type="GO" id="GO:0045892">
    <property type="term" value="P:negative regulation of DNA-templated transcription"/>
    <property type="evidence" value="ECO:0007669"/>
    <property type="project" value="TreeGrafter"/>
</dbReference>
<dbReference type="SUPFAM" id="SSF46785">
    <property type="entry name" value="Winged helix' DNA-binding domain"/>
    <property type="match status" value="1"/>
</dbReference>
<dbReference type="RefSeq" id="WP_059746335.1">
    <property type="nucleotide sequence ID" value="NZ_LRDC01000027.1"/>
</dbReference>
<dbReference type="InterPro" id="IPR036390">
    <property type="entry name" value="WH_DNA-bd_sf"/>
</dbReference>
<evidence type="ECO:0000256" key="3">
    <source>
        <dbReference type="ARBA" id="ARBA00023163"/>
    </source>
</evidence>
<sequence length="256" mass="28384">MNDKIKPKYAVPALDKGLDILEFLAKTQVPCTQSEIAIGINRSTNEVFRVLVGLEKRGYLQRNPQSGRYDLSLKLYHLSRSISPIDRVRQSSLPYMEDLAVGIGQSCYLTMLYQSQAMVIVHARSKSPMHLSVAEGALFTLSSSTAGKLLLASSNNEVRDMLIEHDPRYSNLKGQQRTVLLNELDEISKDKHLIQQNHIISGVYDFSVLIGVPNAKLIAALTISSFDADLITPIKMQTLLSELKSTAQKISGLINV</sequence>
<keyword evidence="3" id="KW-0804">Transcription</keyword>
<dbReference type="InterPro" id="IPR029016">
    <property type="entry name" value="GAF-like_dom_sf"/>
</dbReference>
<evidence type="ECO:0000259" key="4">
    <source>
        <dbReference type="PROSITE" id="PS51077"/>
    </source>
</evidence>
<protein>
    <submittedName>
        <fullName evidence="6">IclR family transcriptional regulator</fullName>
    </submittedName>
</protein>
<dbReference type="GO" id="GO:0003677">
    <property type="term" value="F:DNA binding"/>
    <property type="evidence" value="ECO:0007669"/>
    <property type="project" value="UniProtKB-KW"/>
</dbReference>
<evidence type="ECO:0000259" key="5">
    <source>
        <dbReference type="PROSITE" id="PS51078"/>
    </source>
</evidence>
<dbReference type="InterPro" id="IPR005471">
    <property type="entry name" value="Tscrpt_reg_IclR_N"/>
</dbReference>
<dbReference type="InterPro" id="IPR050707">
    <property type="entry name" value="HTH_MetabolicPath_Reg"/>
</dbReference>
<dbReference type="Pfam" id="PF01614">
    <property type="entry name" value="IclR_C"/>
    <property type="match status" value="1"/>
</dbReference>
<name>A0A106BZ30_SHEFR</name>
<evidence type="ECO:0000313" key="7">
    <source>
        <dbReference type="Proteomes" id="UP000055702"/>
    </source>
</evidence>
<dbReference type="InterPro" id="IPR014757">
    <property type="entry name" value="Tscrpt_reg_IclR_C"/>
</dbReference>
<dbReference type="Gene3D" id="1.10.10.10">
    <property type="entry name" value="Winged helix-like DNA-binding domain superfamily/Winged helix DNA-binding domain"/>
    <property type="match status" value="1"/>
</dbReference>
<dbReference type="PROSITE" id="PS51078">
    <property type="entry name" value="ICLR_ED"/>
    <property type="match status" value="1"/>
</dbReference>
<comment type="caution">
    <text evidence="6">The sequence shown here is derived from an EMBL/GenBank/DDBJ whole genome shotgun (WGS) entry which is preliminary data.</text>
</comment>
<dbReference type="Proteomes" id="UP000055702">
    <property type="component" value="Unassembled WGS sequence"/>
</dbReference>
<dbReference type="GO" id="GO:0003700">
    <property type="term" value="F:DNA-binding transcription factor activity"/>
    <property type="evidence" value="ECO:0007669"/>
    <property type="project" value="TreeGrafter"/>
</dbReference>
<dbReference type="EMBL" id="LRDC01000027">
    <property type="protein sequence ID" value="KVX01274.1"/>
    <property type="molecule type" value="Genomic_DNA"/>
</dbReference>
<dbReference type="PROSITE" id="PS51077">
    <property type="entry name" value="HTH_ICLR"/>
    <property type="match status" value="1"/>
</dbReference>
<proteinExistence type="predicted"/>
<dbReference type="Gene3D" id="3.30.450.40">
    <property type="match status" value="1"/>
</dbReference>
<feature type="domain" description="HTH iclR-type" evidence="4">
    <location>
        <begin position="11"/>
        <end position="73"/>
    </location>
</feature>
<evidence type="ECO:0000313" key="6">
    <source>
        <dbReference type="EMBL" id="KVX01274.1"/>
    </source>
</evidence>
<dbReference type="Pfam" id="PF09339">
    <property type="entry name" value="HTH_IclR"/>
    <property type="match status" value="1"/>
</dbReference>
<dbReference type="PANTHER" id="PTHR30136:SF7">
    <property type="entry name" value="HTH-TYPE TRANSCRIPTIONAL REGULATOR KDGR-RELATED"/>
    <property type="match status" value="1"/>
</dbReference>
<organism evidence="6">
    <name type="scientific">Shewanella frigidimarina</name>
    <dbReference type="NCBI Taxonomy" id="56812"/>
    <lineage>
        <taxon>Bacteria</taxon>
        <taxon>Pseudomonadati</taxon>
        <taxon>Pseudomonadota</taxon>
        <taxon>Gammaproteobacteria</taxon>
        <taxon>Alteromonadales</taxon>
        <taxon>Shewanellaceae</taxon>
        <taxon>Shewanella</taxon>
    </lineage>
</organism>
<keyword evidence="1" id="KW-0805">Transcription regulation</keyword>
<dbReference type="SUPFAM" id="SSF55781">
    <property type="entry name" value="GAF domain-like"/>
    <property type="match status" value="1"/>
</dbReference>
<evidence type="ECO:0000256" key="1">
    <source>
        <dbReference type="ARBA" id="ARBA00023015"/>
    </source>
</evidence>
<gene>
    <name evidence="6" type="ORF">AWJ07_18390</name>
</gene>
<keyword evidence="2" id="KW-0238">DNA-binding</keyword>
<dbReference type="SMART" id="SM00346">
    <property type="entry name" value="HTH_ICLR"/>
    <property type="match status" value="1"/>
</dbReference>
<accession>A0A106BZ30</accession>
<dbReference type="AlphaFoldDB" id="A0A106BZ30"/>
<dbReference type="PANTHER" id="PTHR30136">
    <property type="entry name" value="HELIX-TURN-HELIX TRANSCRIPTIONAL REGULATOR, ICLR FAMILY"/>
    <property type="match status" value="1"/>
</dbReference>
<dbReference type="InterPro" id="IPR036388">
    <property type="entry name" value="WH-like_DNA-bd_sf"/>
</dbReference>
<evidence type="ECO:0000256" key="2">
    <source>
        <dbReference type="ARBA" id="ARBA00023125"/>
    </source>
</evidence>
<feature type="domain" description="IclR-ED" evidence="5">
    <location>
        <begin position="74"/>
        <end position="256"/>
    </location>
</feature>